<dbReference type="InterPro" id="IPR000073">
    <property type="entry name" value="AB_hydrolase_1"/>
</dbReference>
<evidence type="ECO:0000313" key="2">
    <source>
        <dbReference type="EMBL" id="KAK3058020.1"/>
    </source>
</evidence>
<keyword evidence="3" id="KW-1185">Reference proteome</keyword>
<reference evidence="2" key="1">
    <citation type="submission" date="2023-04" db="EMBL/GenBank/DDBJ databases">
        <title>Black Yeasts Isolated from many extreme environments.</title>
        <authorList>
            <person name="Coleine C."/>
            <person name="Stajich J.E."/>
            <person name="Selbmann L."/>
        </authorList>
    </citation>
    <scope>NUCLEOTIDE SEQUENCE</scope>
    <source>
        <strain evidence="2">CCFEE 5312</strain>
    </source>
</reference>
<dbReference type="Pfam" id="PF12697">
    <property type="entry name" value="Abhydrolase_6"/>
    <property type="match status" value="1"/>
</dbReference>
<dbReference type="PANTHER" id="PTHR43798">
    <property type="entry name" value="MONOACYLGLYCEROL LIPASE"/>
    <property type="match status" value="1"/>
</dbReference>
<evidence type="ECO:0000259" key="1">
    <source>
        <dbReference type="Pfam" id="PF12697"/>
    </source>
</evidence>
<dbReference type="InterPro" id="IPR050266">
    <property type="entry name" value="AB_hydrolase_sf"/>
</dbReference>
<dbReference type="GO" id="GO:0003824">
    <property type="term" value="F:catalytic activity"/>
    <property type="evidence" value="ECO:0007669"/>
    <property type="project" value="InterPro"/>
</dbReference>
<dbReference type="PANTHER" id="PTHR43798:SF33">
    <property type="entry name" value="HYDROLASE, PUTATIVE (AFU_ORTHOLOGUE AFUA_2G14860)-RELATED"/>
    <property type="match status" value="1"/>
</dbReference>
<evidence type="ECO:0000313" key="3">
    <source>
        <dbReference type="Proteomes" id="UP001271007"/>
    </source>
</evidence>
<feature type="domain" description="AB hydrolase-1" evidence="1">
    <location>
        <begin position="4"/>
        <end position="237"/>
    </location>
</feature>
<dbReference type="EMBL" id="JAWDJX010000002">
    <property type="protein sequence ID" value="KAK3058020.1"/>
    <property type="molecule type" value="Genomic_DNA"/>
</dbReference>
<dbReference type="Gene3D" id="3.40.50.1820">
    <property type="entry name" value="alpha/beta hydrolase"/>
    <property type="match status" value="1"/>
</dbReference>
<organism evidence="2 3">
    <name type="scientific">Extremus antarcticus</name>
    <dbReference type="NCBI Taxonomy" id="702011"/>
    <lineage>
        <taxon>Eukaryota</taxon>
        <taxon>Fungi</taxon>
        <taxon>Dikarya</taxon>
        <taxon>Ascomycota</taxon>
        <taxon>Pezizomycotina</taxon>
        <taxon>Dothideomycetes</taxon>
        <taxon>Dothideomycetidae</taxon>
        <taxon>Mycosphaerellales</taxon>
        <taxon>Extremaceae</taxon>
        <taxon>Extremus</taxon>
    </lineage>
</organism>
<dbReference type="InterPro" id="IPR000639">
    <property type="entry name" value="Epox_hydrolase-like"/>
</dbReference>
<accession>A0AAJ0GI92</accession>
<dbReference type="SUPFAM" id="SSF53474">
    <property type="entry name" value="alpha/beta-Hydrolases"/>
    <property type="match status" value="1"/>
</dbReference>
<gene>
    <name evidence="2" type="ORF">LTR09_001097</name>
</gene>
<dbReference type="AlphaFoldDB" id="A0AAJ0GI92"/>
<name>A0AAJ0GI92_9PEZI</name>
<comment type="caution">
    <text evidence="2">The sequence shown here is derived from an EMBL/GenBank/DDBJ whole genome shotgun (WGS) entry which is preliminary data.</text>
</comment>
<dbReference type="GO" id="GO:0016020">
    <property type="term" value="C:membrane"/>
    <property type="evidence" value="ECO:0007669"/>
    <property type="project" value="TreeGrafter"/>
</dbReference>
<dbReference type="InterPro" id="IPR029058">
    <property type="entry name" value="AB_hydrolase_fold"/>
</dbReference>
<dbReference type="PRINTS" id="PR00412">
    <property type="entry name" value="EPOXHYDRLASE"/>
</dbReference>
<sequence length="247" mass="27567">MYDLLKDDLDFRAIAIDLPGHGTSSTKHYPTAGVGSFARAVLDLIDELSLPNVVLLGHSMGVRVIVETWRQAISAGKPKLRGLCFLDGSHYKFRKSLFAFDSADARSASLSDEQKHEKMAEAFDRMLSPGTPSEFRQSALEHVKSIDLQYSEAMRSSFIQYDYDTMDDVLEKVGNTGVPVLSLQATGVDAQNQRAMLKEGQDSRWMQHVRKLVPEARTMIVKESGHFPHVDQPGVVANKLREFVQTL</sequence>
<proteinExistence type="predicted"/>
<dbReference type="Proteomes" id="UP001271007">
    <property type="component" value="Unassembled WGS sequence"/>
</dbReference>
<protein>
    <recommendedName>
        <fullName evidence="1">AB hydrolase-1 domain-containing protein</fullName>
    </recommendedName>
</protein>